<feature type="compositionally biased region" description="Low complexity" evidence="18">
    <location>
        <begin position="32"/>
        <end position="47"/>
    </location>
</feature>
<evidence type="ECO:0000256" key="3">
    <source>
        <dbReference type="ARBA" id="ARBA00008749"/>
    </source>
</evidence>
<keyword evidence="13" id="KW-0443">Lipid metabolism</keyword>
<evidence type="ECO:0000256" key="14">
    <source>
        <dbReference type="ARBA" id="ARBA00023160"/>
    </source>
</evidence>
<keyword evidence="20" id="KW-1185">Reference proteome</keyword>
<dbReference type="Gramene" id="AUR62023783-RA">
    <property type="protein sequence ID" value="AUR62023783-RA:cds"/>
    <property type="gene ID" value="AUR62023783"/>
</dbReference>
<keyword evidence="8 17" id="KW-0479">Metal-binding</keyword>
<evidence type="ECO:0000256" key="12">
    <source>
        <dbReference type="ARBA" id="ARBA00023004"/>
    </source>
</evidence>
<protein>
    <recommendedName>
        <fullName evidence="16">Stearoyl-[acyl-carrier-protein] 9-desaturase, chloroplastic</fullName>
    </recommendedName>
</protein>
<proteinExistence type="inferred from homology"/>
<dbReference type="GeneID" id="110738722"/>
<evidence type="ECO:0000256" key="4">
    <source>
        <dbReference type="ARBA" id="ARBA00011738"/>
    </source>
</evidence>
<comment type="cofactor">
    <cofactor evidence="17">
        <name>Fe cation</name>
        <dbReference type="ChEBI" id="CHEBI:24875"/>
    </cofactor>
    <text evidence="17">Binds 2 iron ions per subunit.</text>
</comment>
<evidence type="ECO:0000313" key="19">
    <source>
        <dbReference type="EnsemblPlants" id="AUR62023783-RA:cds"/>
    </source>
</evidence>
<evidence type="ECO:0000256" key="2">
    <source>
        <dbReference type="ARBA" id="ARBA00004229"/>
    </source>
</evidence>
<keyword evidence="6" id="KW-0150">Chloroplast</keyword>
<evidence type="ECO:0000256" key="9">
    <source>
        <dbReference type="ARBA" id="ARBA00022832"/>
    </source>
</evidence>
<feature type="binding site" evidence="17">
    <location>
        <position position="134"/>
    </location>
    <ligand>
        <name>Fe cation</name>
        <dbReference type="ChEBI" id="CHEBI:24875"/>
        <label>1</label>
    </ligand>
</feature>
<evidence type="ECO:0000256" key="1">
    <source>
        <dbReference type="ARBA" id="ARBA00001954"/>
    </source>
</evidence>
<keyword evidence="12 17" id="KW-0408">Iron</keyword>
<comment type="similarity">
    <text evidence="3">Belongs to the fatty acid desaturase type 2 family.</text>
</comment>
<dbReference type="OrthoDB" id="1924153at2759"/>
<feature type="binding site" evidence="17">
    <location>
        <position position="175"/>
    </location>
    <ligand>
        <name>Fe cation</name>
        <dbReference type="ChEBI" id="CHEBI:24875"/>
        <label>1</label>
    </ligand>
</feature>
<dbReference type="PANTHER" id="PTHR31155">
    <property type="entry name" value="ACYL- ACYL-CARRIER-PROTEIN DESATURASE-RELATED"/>
    <property type="match status" value="1"/>
</dbReference>
<name>A0A803M5R0_CHEQI</name>
<keyword evidence="14" id="KW-0275">Fatty acid biosynthesis</keyword>
<keyword evidence="5" id="KW-0444">Lipid biosynthesis</keyword>
<feature type="compositionally biased region" description="Basic and acidic residues" evidence="18">
    <location>
        <begin position="48"/>
        <end position="61"/>
    </location>
</feature>
<evidence type="ECO:0000256" key="18">
    <source>
        <dbReference type="SAM" id="MobiDB-lite"/>
    </source>
</evidence>
<evidence type="ECO:0000256" key="6">
    <source>
        <dbReference type="ARBA" id="ARBA00022528"/>
    </source>
</evidence>
<evidence type="ECO:0000256" key="10">
    <source>
        <dbReference type="ARBA" id="ARBA00022946"/>
    </source>
</evidence>
<keyword evidence="11" id="KW-0560">Oxidoreductase</keyword>
<evidence type="ECO:0000256" key="16">
    <source>
        <dbReference type="ARBA" id="ARBA00067446"/>
    </source>
</evidence>
<dbReference type="SUPFAM" id="SSF47240">
    <property type="entry name" value="Ferritin-like"/>
    <property type="match status" value="1"/>
</dbReference>
<feature type="binding site" evidence="17">
    <location>
        <position position="172"/>
    </location>
    <ligand>
        <name>Fe cation</name>
        <dbReference type="ChEBI" id="CHEBI:24875"/>
        <label>1</label>
    </ligand>
</feature>
<keyword evidence="7" id="KW-0934">Plastid</keyword>
<dbReference type="Gene3D" id="1.10.620.20">
    <property type="entry name" value="Ribonucleotide Reductase, subunit A"/>
    <property type="match status" value="1"/>
</dbReference>
<feature type="binding site" evidence="17">
    <location>
        <position position="172"/>
    </location>
    <ligand>
        <name>Fe cation</name>
        <dbReference type="ChEBI" id="CHEBI:24875"/>
        <label>2</label>
    </ligand>
</feature>
<evidence type="ECO:0000256" key="13">
    <source>
        <dbReference type="ARBA" id="ARBA00023098"/>
    </source>
</evidence>
<dbReference type="InterPro" id="IPR012348">
    <property type="entry name" value="RNR-like"/>
</dbReference>
<feature type="region of interest" description="Disordered" evidence="18">
    <location>
        <begin position="32"/>
        <end position="61"/>
    </location>
</feature>
<dbReference type="GO" id="GO:0046872">
    <property type="term" value="F:metal ion binding"/>
    <property type="evidence" value="ECO:0007669"/>
    <property type="project" value="UniProtKB-KW"/>
</dbReference>
<dbReference type="EnsemblPlants" id="AUR62023783-RA">
    <property type="protein sequence ID" value="AUR62023783-RA:cds"/>
    <property type="gene ID" value="AUR62023783"/>
</dbReference>
<dbReference type="GO" id="GO:0006633">
    <property type="term" value="P:fatty acid biosynthetic process"/>
    <property type="evidence" value="ECO:0007669"/>
    <property type="project" value="UniProtKB-KW"/>
</dbReference>
<feature type="binding site" evidence="17">
    <location>
        <position position="225"/>
    </location>
    <ligand>
        <name>Fe cation</name>
        <dbReference type="ChEBI" id="CHEBI:24875"/>
        <label>2</label>
    </ligand>
</feature>
<evidence type="ECO:0000256" key="5">
    <source>
        <dbReference type="ARBA" id="ARBA00022516"/>
    </source>
</evidence>
<evidence type="ECO:0000256" key="11">
    <source>
        <dbReference type="ARBA" id="ARBA00023002"/>
    </source>
</evidence>
<organism evidence="19 20">
    <name type="scientific">Chenopodium quinoa</name>
    <name type="common">Quinoa</name>
    <dbReference type="NCBI Taxonomy" id="63459"/>
    <lineage>
        <taxon>Eukaryota</taxon>
        <taxon>Viridiplantae</taxon>
        <taxon>Streptophyta</taxon>
        <taxon>Embryophyta</taxon>
        <taxon>Tracheophyta</taxon>
        <taxon>Spermatophyta</taxon>
        <taxon>Magnoliopsida</taxon>
        <taxon>eudicotyledons</taxon>
        <taxon>Gunneridae</taxon>
        <taxon>Pentapetalae</taxon>
        <taxon>Caryophyllales</taxon>
        <taxon>Chenopodiaceae</taxon>
        <taxon>Chenopodioideae</taxon>
        <taxon>Atripliceae</taxon>
        <taxon>Chenopodium</taxon>
    </lineage>
</organism>
<dbReference type="CDD" id="cd01050">
    <property type="entry name" value="Acyl_ACP_Desat"/>
    <property type="match status" value="1"/>
</dbReference>
<evidence type="ECO:0000256" key="8">
    <source>
        <dbReference type="ARBA" id="ARBA00022723"/>
    </source>
</evidence>
<feature type="binding site" evidence="17">
    <location>
        <position position="258"/>
    </location>
    <ligand>
        <name>Fe cation</name>
        <dbReference type="ChEBI" id="CHEBI:24875"/>
        <label>1</label>
    </ligand>
</feature>
<dbReference type="GO" id="GO:0045300">
    <property type="term" value="F:stearoyl-[ACP] desaturase activity"/>
    <property type="evidence" value="ECO:0007669"/>
    <property type="project" value="InterPro"/>
</dbReference>
<feature type="binding site" evidence="17">
    <location>
        <position position="258"/>
    </location>
    <ligand>
        <name>Fe cation</name>
        <dbReference type="ChEBI" id="CHEBI:24875"/>
        <label>2</label>
    </ligand>
</feature>
<comment type="subunit">
    <text evidence="4">Homodimer.</text>
</comment>
<dbReference type="RefSeq" id="XP_021774821.1">
    <property type="nucleotide sequence ID" value="XM_021919129.1"/>
</dbReference>
<feature type="binding site" evidence="17">
    <location>
        <position position="261"/>
    </location>
    <ligand>
        <name>Fe cation</name>
        <dbReference type="ChEBI" id="CHEBI:24875"/>
        <label>2</label>
    </ligand>
</feature>
<comment type="subcellular location">
    <subcellularLocation>
        <location evidence="2">Plastid</location>
        <location evidence="2">Chloroplast</location>
    </subcellularLocation>
</comment>
<evidence type="ECO:0000256" key="15">
    <source>
        <dbReference type="ARBA" id="ARBA00037304"/>
    </source>
</evidence>
<dbReference type="PANTHER" id="PTHR31155:SF9">
    <property type="entry name" value="STEAROYL-[ACYL-CARRIER-PROTEIN] 9-DESATURASE 7, CHLOROPLASTIC"/>
    <property type="match status" value="1"/>
</dbReference>
<dbReference type="Pfam" id="PF03405">
    <property type="entry name" value="FA_desaturase_2"/>
    <property type="match status" value="1"/>
</dbReference>
<evidence type="ECO:0000256" key="17">
    <source>
        <dbReference type="PIRSR" id="PIRSR000346-1"/>
    </source>
</evidence>
<dbReference type="KEGG" id="cqi:110738722"/>
<dbReference type="InterPro" id="IPR005067">
    <property type="entry name" value="Fatty_acid_desaturase-2"/>
</dbReference>
<dbReference type="PIRSF" id="PIRSF000346">
    <property type="entry name" value="Dlt9_acylACP_des"/>
    <property type="match status" value="1"/>
</dbReference>
<dbReference type="InterPro" id="IPR009078">
    <property type="entry name" value="Ferritin-like_SF"/>
</dbReference>
<evidence type="ECO:0000256" key="7">
    <source>
        <dbReference type="ARBA" id="ARBA00022640"/>
    </source>
</evidence>
<dbReference type="AlphaFoldDB" id="A0A803M5R0"/>
<dbReference type="GO" id="GO:0009570">
    <property type="term" value="C:chloroplast stroma"/>
    <property type="evidence" value="ECO:0007669"/>
    <property type="project" value="TreeGrafter"/>
</dbReference>
<dbReference type="Proteomes" id="UP000596660">
    <property type="component" value="Unplaced"/>
</dbReference>
<gene>
    <name evidence="19" type="primary">LOC110738722</name>
</gene>
<reference evidence="19" key="1">
    <citation type="journal article" date="2017" name="Nature">
        <title>The genome of Chenopodium quinoa.</title>
        <authorList>
            <person name="Jarvis D.E."/>
            <person name="Ho Y.S."/>
            <person name="Lightfoot D.J."/>
            <person name="Schmoeckel S.M."/>
            <person name="Li B."/>
            <person name="Borm T.J.A."/>
            <person name="Ohyanagi H."/>
            <person name="Mineta K."/>
            <person name="Michell C.T."/>
            <person name="Saber N."/>
            <person name="Kharbatia N.M."/>
            <person name="Rupper R.R."/>
            <person name="Sharp A.R."/>
            <person name="Dally N."/>
            <person name="Boughton B.A."/>
            <person name="Woo Y.H."/>
            <person name="Gao G."/>
            <person name="Schijlen E.G.W.M."/>
            <person name="Guo X."/>
            <person name="Momin A.A."/>
            <person name="Negrao S."/>
            <person name="Al-Babili S."/>
            <person name="Gehring C."/>
            <person name="Roessner U."/>
            <person name="Jung C."/>
            <person name="Murphy K."/>
            <person name="Arold S.T."/>
            <person name="Gojobori T."/>
            <person name="van der Linden C.G."/>
            <person name="van Loo E.N."/>
            <person name="Jellen E.N."/>
            <person name="Maughan P.J."/>
            <person name="Tester M."/>
        </authorList>
    </citation>
    <scope>NUCLEOTIDE SEQUENCE [LARGE SCALE GENOMIC DNA]</scope>
    <source>
        <strain evidence="19">cv. PI 614886</strain>
    </source>
</reference>
<keyword evidence="9" id="KW-0276">Fatty acid metabolism</keyword>
<keyword evidence="10" id="KW-0809">Transit peptide</keyword>
<accession>A0A803M5R0</accession>
<sequence>MAMSLYSLPQISTHRVKAPQICMALTLNNAPPKSVTIKPTPKKPSSNPKREKPNDRVTHSMSPEKIEIFDSLEGWARDNILKYLKPVEKCWQPKDFLPDPTSEGFYDQIKELRERAREVPDDFYVVLVGHMITEESLPAYQTALNTMDGVRDETGASSTSWATWSRAWSAEENRHGDLLSKYLYLSGRVDMRAIEKTTQYMIGAGVDPKFENNPYMGFIFTSFQERATFFSHGNTARLAKEHGDINLAKVCGLIAADEKRHETAYTKISQKLFEVDPDTTVIAFANMIRKRISMPGHLMHDGRDFNLFSHFTAVAARLGVYTVTNYAEVMEHLVNYWKVDQLTGLSAEGRRAQEYVCTLPHRIRSIEERVRDKEKEAPSVPISWVFDRSIKL</sequence>
<evidence type="ECO:0000313" key="20">
    <source>
        <dbReference type="Proteomes" id="UP000596660"/>
    </source>
</evidence>
<comment type="cofactor">
    <cofactor evidence="1">
        <name>Fe(2+)</name>
        <dbReference type="ChEBI" id="CHEBI:29033"/>
    </cofactor>
</comment>
<comment type="function">
    <text evidence="15">Converts stearoyl-ACP to oleoyl-ACP by introduction of a cis double bond between carbons 9 and 10 of the acyl chain.</text>
</comment>
<reference evidence="19" key="2">
    <citation type="submission" date="2021-03" db="UniProtKB">
        <authorList>
            <consortium name="EnsemblPlants"/>
        </authorList>
    </citation>
    <scope>IDENTIFICATION</scope>
</reference>
<dbReference type="FunFam" id="1.10.620.20:FF:000002">
    <property type="entry name" value="Stearoyl-[acyl-carrier-protein] 9-desaturase, chloroplastic"/>
    <property type="match status" value="1"/>
</dbReference>